<reference evidence="1 2" key="1">
    <citation type="submission" date="2014-05" db="EMBL/GenBank/DDBJ databases">
        <title>Draft Genome Sequence of Kitasatospora cheerisanensis KCTC 2395.</title>
        <authorList>
            <person name="Nam D.H."/>
        </authorList>
    </citation>
    <scope>NUCLEOTIDE SEQUENCE [LARGE SCALE GENOMIC DNA]</scope>
    <source>
        <strain evidence="1 2">KCTC 2395</strain>
    </source>
</reference>
<sequence length="45" mass="4746">MSGAGIGRLLRGIGGIRIGVGVRIDVRVEGWVDVRIDVENGRSLA</sequence>
<accession>A0A066ZAD6</accession>
<organism evidence="1 2">
    <name type="scientific">Kitasatospora cheerisanensis KCTC 2395</name>
    <dbReference type="NCBI Taxonomy" id="1348663"/>
    <lineage>
        <taxon>Bacteria</taxon>
        <taxon>Bacillati</taxon>
        <taxon>Actinomycetota</taxon>
        <taxon>Actinomycetes</taxon>
        <taxon>Kitasatosporales</taxon>
        <taxon>Streptomycetaceae</taxon>
        <taxon>Kitasatospora</taxon>
    </lineage>
</organism>
<comment type="caution">
    <text evidence="1">The sequence shown here is derived from an EMBL/GenBank/DDBJ whole genome shotgun (WGS) entry which is preliminary data.</text>
</comment>
<keyword evidence="2" id="KW-1185">Reference proteome</keyword>
<dbReference type="AlphaFoldDB" id="A0A066ZAD6"/>
<dbReference type="PATRIC" id="fig|1348663.4.peg.932"/>
<evidence type="ECO:0000313" key="2">
    <source>
        <dbReference type="Proteomes" id="UP000027178"/>
    </source>
</evidence>
<name>A0A066ZAD6_9ACTN</name>
<dbReference type="Proteomes" id="UP000027178">
    <property type="component" value="Unassembled WGS sequence"/>
</dbReference>
<dbReference type="HOGENOM" id="CLU_3200935_0_0_11"/>
<protein>
    <submittedName>
        <fullName evidence="1">Uncharacterized protein</fullName>
    </submittedName>
</protein>
<dbReference type="EMBL" id="JNBY01000043">
    <property type="protein sequence ID" value="KDN87261.1"/>
    <property type="molecule type" value="Genomic_DNA"/>
</dbReference>
<proteinExistence type="predicted"/>
<evidence type="ECO:0000313" key="1">
    <source>
        <dbReference type="EMBL" id="KDN87261.1"/>
    </source>
</evidence>
<gene>
    <name evidence="1" type="ORF">KCH_09780</name>
</gene>